<evidence type="ECO:0000313" key="2">
    <source>
        <dbReference type="EMBL" id="MFC3689478.1"/>
    </source>
</evidence>
<sequence>MRIEHLGHACLRVSHDGTSLLLDPGTFSAGLADRLDEEPLAAVLVTHAHPDHLDPALVPRLVEVAPGALHAEAGAADVARDAGAEVHVLQPGTTVTVGPFEVEVVGGQHAVIHPDVPRVGNVGLLLRAGGTTLFHPGDAYDTVPDGVDVLAFALNAPWARVAETVDFVRAVGARVSVPVHDALLAPDRREVYLGHVRRLGRSDVHDPAADGVLDA</sequence>
<dbReference type="Gene3D" id="3.60.15.10">
    <property type="entry name" value="Ribonuclease Z/Hydroxyacylglutathione hydrolase-like"/>
    <property type="match status" value="1"/>
</dbReference>
<protein>
    <submittedName>
        <fullName evidence="2">MBL fold metallo-hydrolase</fullName>
    </submittedName>
</protein>
<keyword evidence="3" id="KW-1185">Reference proteome</keyword>
<comment type="caution">
    <text evidence="2">The sequence shown here is derived from an EMBL/GenBank/DDBJ whole genome shotgun (WGS) entry which is preliminary data.</text>
</comment>
<proteinExistence type="predicted"/>
<dbReference type="SUPFAM" id="SSF56281">
    <property type="entry name" value="Metallo-hydrolase/oxidoreductase"/>
    <property type="match status" value="1"/>
</dbReference>
<dbReference type="InterPro" id="IPR001279">
    <property type="entry name" value="Metallo-B-lactamas"/>
</dbReference>
<dbReference type="InterPro" id="IPR050114">
    <property type="entry name" value="UPF0173_UPF0282_UlaG_hydrolase"/>
</dbReference>
<dbReference type="Proteomes" id="UP001595685">
    <property type="component" value="Unassembled WGS sequence"/>
</dbReference>
<dbReference type="InterPro" id="IPR036866">
    <property type="entry name" value="RibonucZ/Hydroxyglut_hydro"/>
</dbReference>
<dbReference type="SMART" id="SM00849">
    <property type="entry name" value="Lactamase_B"/>
    <property type="match status" value="1"/>
</dbReference>
<gene>
    <name evidence="2" type="ORF">ACFOLH_14095</name>
</gene>
<dbReference type="PANTHER" id="PTHR43546">
    <property type="entry name" value="UPF0173 METAL-DEPENDENT HYDROLASE MJ1163-RELATED"/>
    <property type="match status" value="1"/>
</dbReference>
<evidence type="ECO:0000259" key="1">
    <source>
        <dbReference type="SMART" id="SM00849"/>
    </source>
</evidence>
<reference evidence="3" key="1">
    <citation type="journal article" date="2019" name="Int. J. Syst. Evol. Microbiol.">
        <title>The Global Catalogue of Microorganisms (GCM) 10K type strain sequencing project: providing services to taxonomists for standard genome sequencing and annotation.</title>
        <authorList>
            <consortium name="The Broad Institute Genomics Platform"/>
            <consortium name="The Broad Institute Genome Sequencing Center for Infectious Disease"/>
            <person name="Wu L."/>
            <person name="Ma J."/>
        </authorList>
    </citation>
    <scope>NUCLEOTIDE SEQUENCE [LARGE SCALE GENOMIC DNA]</scope>
    <source>
        <strain evidence="3">NCAIM B.02333</strain>
    </source>
</reference>
<organism evidence="2 3">
    <name type="scientific">Aquipuribacter hungaricus</name>
    <dbReference type="NCBI Taxonomy" id="545624"/>
    <lineage>
        <taxon>Bacteria</taxon>
        <taxon>Bacillati</taxon>
        <taxon>Actinomycetota</taxon>
        <taxon>Actinomycetes</taxon>
        <taxon>Micrococcales</taxon>
        <taxon>Intrasporangiaceae</taxon>
        <taxon>Aquipuribacter</taxon>
    </lineage>
</organism>
<feature type="domain" description="Metallo-beta-lactamase" evidence="1">
    <location>
        <begin position="7"/>
        <end position="195"/>
    </location>
</feature>
<name>A0ABV7WI22_9MICO</name>
<accession>A0ABV7WI22</accession>
<dbReference type="PANTHER" id="PTHR43546:SF3">
    <property type="entry name" value="UPF0173 METAL-DEPENDENT HYDROLASE MJ1163"/>
    <property type="match status" value="1"/>
</dbReference>
<dbReference type="EMBL" id="JBHRWW010000010">
    <property type="protein sequence ID" value="MFC3689478.1"/>
    <property type="molecule type" value="Genomic_DNA"/>
</dbReference>
<dbReference type="Pfam" id="PF13483">
    <property type="entry name" value="Lactamase_B_3"/>
    <property type="match status" value="1"/>
</dbReference>
<dbReference type="RefSeq" id="WP_340291784.1">
    <property type="nucleotide sequence ID" value="NZ_JBBEOI010000049.1"/>
</dbReference>
<evidence type="ECO:0000313" key="3">
    <source>
        <dbReference type="Proteomes" id="UP001595685"/>
    </source>
</evidence>